<dbReference type="Gene3D" id="3.50.50.60">
    <property type="entry name" value="FAD/NAD(P)-binding domain"/>
    <property type="match status" value="1"/>
</dbReference>
<keyword evidence="6" id="KW-0149">Chlorophyll biosynthesis</keyword>
<gene>
    <name evidence="11" type="ORF">IHV25_01450</name>
</gene>
<dbReference type="InterPro" id="IPR002938">
    <property type="entry name" value="FAD-bd"/>
</dbReference>
<evidence type="ECO:0000256" key="8">
    <source>
        <dbReference type="ARBA" id="ARBA00033069"/>
    </source>
</evidence>
<dbReference type="EC" id="1.3.1.83" evidence="2"/>
<keyword evidence="3" id="KW-0602">Photosynthesis</keyword>
<dbReference type="NCBIfam" id="TIGR02023">
    <property type="entry name" value="BchP-ChlP"/>
    <property type="match status" value="1"/>
</dbReference>
<protein>
    <recommendedName>
        <fullName evidence="2">geranylgeranyl diphosphate reductase</fullName>
        <ecNumber evidence="2">1.3.1.83</ecNumber>
    </recommendedName>
    <alternativeName>
        <fullName evidence="8">Geranylgeranyl reductase</fullName>
    </alternativeName>
</protein>
<comment type="pathway">
    <text evidence="7">Porphyrin-containing compound metabolism.</text>
</comment>
<evidence type="ECO:0000256" key="7">
    <source>
        <dbReference type="ARBA" id="ARBA00023444"/>
    </source>
</evidence>
<evidence type="ECO:0000256" key="3">
    <source>
        <dbReference type="ARBA" id="ARBA00022531"/>
    </source>
</evidence>
<evidence type="ECO:0000256" key="2">
    <source>
        <dbReference type="ARBA" id="ARBA00012380"/>
    </source>
</evidence>
<evidence type="ECO:0000259" key="10">
    <source>
        <dbReference type="Pfam" id="PF01494"/>
    </source>
</evidence>
<dbReference type="PRINTS" id="PR00420">
    <property type="entry name" value="RNGMNOXGNASE"/>
</dbReference>
<evidence type="ECO:0000313" key="12">
    <source>
        <dbReference type="Proteomes" id="UP000631034"/>
    </source>
</evidence>
<dbReference type="GO" id="GO:0071949">
    <property type="term" value="F:FAD binding"/>
    <property type="evidence" value="ECO:0007669"/>
    <property type="project" value="InterPro"/>
</dbReference>
<keyword evidence="12" id="KW-1185">Reference proteome</keyword>
<reference evidence="11" key="1">
    <citation type="submission" date="2020-10" db="EMBL/GenBank/DDBJ databases">
        <title>Genome sequence of the unusual species of purple photosynthetic bacteria, Phaeovibrio sulfidiphilus DSM 23193, type strain.</title>
        <authorList>
            <person name="Kyndt J.A."/>
            <person name="Meyer T.E."/>
        </authorList>
    </citation>
    <scope>NUCLEOTIDE SEQUENCE</scope>
    <source>
        <strain evidence="11">DSM 23193</strain>
    </source>
</reference>
<dbReference type="InterPro" id="IPR050407">
    <property type="entry name" value="Geranylgeranyl_reductase"/>
</dbReference>
<dbReference type="InterPro" id="IPR011777">
    <property type="entry name" value="Geranylgeranyl_Rdtase_fam"/>
</dbReference>
<dbReference type="InterPro" id="IPR036188">
    <property type="entry name" value="FAD/NAD-bd_sf"/>
</dbReference>
<dbReference type="GO" id="GO:0015979">
    <property type="term" value="P:photosynthesis"/>
    <property type="evidence" value="ECO:0007669"/>
    <property type="project" value="UniProtKB-KW"/>
</dbReference>
<keyword evidence="5" id="KW-0560">Oxidoreductase</keyword>
<name>A0A8J6YL42_9PROT</name>
<evidence type="ECO:0000256" key="9">
    <source>
        <dbReference type="ARBA" id="ARBA00047837"/>
    </source>
</evidence>
<evidence type="ECO:0000256" key="5">
    <source>
        <dbReference type="ARBA" id="ARBA00023002"/>
    </source>
</evidence>
<proteinExistence type="inferred from homology"/>
<dbReference type="PANTHER" id="PTHR42685:SF4">
    <property type="entry name" value="GERANYLGERANYL DIPHOSPHATE REDUCTASE, CHLOROPLASTIC"/>
    <property type="match status" value="1"/>
</dbReference>
<dbReference type="GO" id="GO:0045550">
    <property type="term" value="F:geranylgeranyl reductase activity"/>
    <property type="evidence" value="ECO:0007669"/>
    <property type="project" value="InterPro"/>
</dbReference>
<dbReference type="AlphaFoldDB" id="A0A8J6YL42"/>
<dbReference type="GO" id="GO:0102067">
    <property type="term" value="F:geranylgeranyl diphosphate reductase activity"/>
    <property type="evidence" value="ECO:0007669"/>
    <property type="project" value="UniProtKB-EC"/>
</dbReference>
<dbReference type="NCBIfam" id="TIGR02032">
    <property type="entry name" value="GG-red-SF"/>
    <property type="match status" value="1"/>
</dbReference>
<dbReference type="PANTHER" id="PTHR42685">
    <property type="entry name" value="GERANYLGERANYL DIPHOSPHATE REDUCTASE"/>
    <property type="match status" value="1"/>
</dbReference>
<comment type="catalytic activity">
    <reaction evidence="9">
        <text>phytyl diphosphate + 3 NADP(+) = geranylgeranyl diphosphate + 3 NADPH + 3 H(+)</text>
        <dbReference type="Rhea" id="RHEA:26229"/>
        <dbReference type="ChEBI" id="CHEBI:15378"/>
        <dbReference type="ChEBI" id="CHEBI:57533"/>
        <dbReference type="ChEBI" id="CHEBI:57783"/>
        <dbReference type="ChEBI" id="CHEBI:58349"/>
        <dbReference type="ChEBI" id="CHEBI:75434"/>
        <dbReference type="EC" id="1.3.1.83"/>
    </reaction>
</comment>
<dbReference type="Proteomes" id="UP000631034">
    <property type="component" value="Unassembled WGS sequence"/>
</dbReference>
<sequence length="412" mass="45319">MTDTKKAETFDVVVVGGGPAGATAAFDLALEGRNVVLLDRDDRVKPCGGAIPPVAMREFGIPESALCTRVTSARMIGPSGKIVIMPVENGFVGMVDRKTFDPWLRERAEKMGAKYIRGTFKTFERDADGTAVVTYLPKDAKEGAEPLRLRARAVIGADGSSSRVARQTLGEEKIPQVGAYHEIVKTPEGFDGTQCDVWYQGRVSPDFYGWVFPHGDTVSIGVGSDQQGFNLKDATKLLRELSGLTEAETLRCEGAPLPLYPRKKWDNGRDLVLAGDAAGCVAPSSGEGIFYAMEGGRLAARAVSEFLMSGRPEALANARVVFMERHGKVFRVLGWLQKFWYRSDKRREQFVTLCADKDIQAMTWDSYMNKRMTRKKSMAKLKVFFKDLAHLVGLMKTDAEKDAKGSKKKKAA</sequence>
<comment type="caution">
    <text evidence="11">The sequence shown here is derived from an EMBL/GenBank/DDBJ whole genome shotgun (WGS) entry which is preliminary data.</text>
</comment>
<evidence type="ECO:0000256" key="4">
    <source>
        <dbReference type="ARBA" id="ARBA00022857"/>
    </source>
</evidence>
<organism evidence="11 12">
    <name type="scientific">Phaeovibrio sulfidiphilus</name>
    <dbReference type="NCBI Taxonomy" id="1220600"/>
    <lineage>
        <taxon>Bacteria</taxon>
        <taxon>Pseudomonadati</taxon>
        <taxon>Pseudomonadota</taxon>
        <taxon>Alphaproteobacteria</taxon>
        <taxon>Rhodospirillales</taxon>
        <taxon>Rhodospirillaceae</taxon>
        <taxon>Phaeovibrio</taxon>
    </lineage>
</organism>
<evidence type="ECO:0000313" key="11">
    <source>
        <dbReference type="EMBL" id="MBE1236320.1"/>
    </source>
</evidence>
<dbReference type="Pfam" id="PF01494">
    <property type="entry name" value="FAD_binding_3"/>
    <property type="match status" value="1"/>
</dbReference>
<dbReference type="InterPro" id="IPR010253">
    <property type="entry name" value="BchP_ChlP_pln/prok"/>
</dbReference>
<comment type="similarity">
    <text evidence="1">Belongs to the geranylgeranyl reductase family. ChlP subfamily.</text>
</comment>
<evidence type="ECO:0000256" key="1">
    <source>
        <dbReference type="ARBA" id="ARBA00006632"/>
    </source>
</evidence>
<accession>A0A8J6YL42</accession>
<dbReference type="GO" id="GO:0015995">
    <property type="term" value="P:chlorophyll biosynthetic process"/>
    <property type="evidence" value="ECO:0007669"/>
    <property type="project" value="UniProtKB-KW"/>
</dbReference>
<feature type="domain" description="FAD-binding" evidence="10">
    <location>
        <begin position="10"/>
        <end position="312"/>
    </location>
</feature>
<dbReference type="RefSeq" id="WP_192533186.1">
    <property type="nucleotide sequence ID" value="NZ_JACZHT010000001.1"/>
</dbReference>
<keyword evidence="4" id="KW-0521">NADP</keyword>
<dbReference type="EMBL" id="JACZHT010000001">
    <property type="protein sequence ID" value="MBE1236320.1"/>
    <property type="molecule type" value="Genomic_DNA"/>
</dbReference>
<dbReference type="SUPFAM" id="SSF51905">
    <property type="entry name" value="FAD/NAD(P)-binding domain"/>
    <property type="match status" value="1"/>
</dbReference>
<evidence type="ECO:0000256" key="6">
    <source>
        <dbReference type="ARBA" id="ARBA00023171"/>
    </source>
</evidence>